<evidence type="ECO:0000313" key="2">
    <source>
        <dbReference type="EMBL" id="SDJ86294.1"/>
    </source>
</evidence>
<evidence type="ECO:0000313" key="3">
    <source>
        <dbReference type="Proteomes" id="UP000198856"/>
    </source>
</evidence>
<evidence type="ECO:0000256" key="1">
    <source>
        <dbReference type="SAM" id="Phobius"/>
    </source>
</evidence>
<organism evidence="2 3">
    <name type="scientific">Halovenus aranensis</name>
    <dbReference type="NCBI Taxonomy" id="890420"/>
    <lineage>
        <taxon>Archaea</taxon>
        <taxon>Methanobacteriati</taxon>
        <taxon>Methanobacteriota</taxon>
        <taxon>Stenosarchaea group</taxon>
        <taxon>Halobacteria</taxon>
        <taxon>Halobacteriales</taxon>
        <taxon>Haloarculaceae</taxon>
        <taxon>Halovenus</taxon>
    </lineage>
</organism>
<feature type="transmembrane region" description="Helical" evidence="1">
    <location>
        <begin position="7"/>
        <end position="26"/>
    </location>
</feature>
<keyword evidence="1" id="KW-1133">Transmembrane helix</keyword>
<keyword evidence="1" id="KW-0812">Transmembrane</keyword>
<gene>
    <name evidence="2" type="ORF">SAMN05216226_110139</name>
</gene>
<protein>
    <submittedName>
        <fullName evidence="2">Uncharacterized protein</fullName>
    </submittedName>
</protein>
<proteinExistence type="predicted"/>
<accession>A0A1G8X7B3</accession>
<feature type="transmembrane region" description="Helical" evidence="1">
    <location>
        <begin position="46"/>
        <end position="64"/>
    </location>
</feature>
<dbReference type="RefSeq" id="WP_092703139.1">
    <property type="nucleotide sequence ID" value="NZ_FNFC01000010.1"/>
</dbReference>
<dbReference type="Proteomes" id="UP000198856">
    <property type="component" value="Unassembled WGS sequence"/>
</dbReference>
<dbReference type="AlphaFoldDB" id="A0A1G8X7B3"/>
<dbReference type="EMBL" id="FNFC01000010">
    <property type="protein sequence ID" value="SDJ86294.1"/>
    <property type="molecule type" value="Genomic_DNA"/>
</dbReference>
<sequence length="79" mass="8357">MNQILRFWVLIGSGTVAVLSFGYLFLSLLTFLGPEVSLVTTETDGRLAATGVALASLGAFVWTFSFTGTPAETNPGERA</sequence>
<dbReference type="STRING" id="890420.SAMN05216226_110139"/>
<reference evidence="2 3" key="1">
    <citation type="submission" date="2016-10" db="EMBL/GenBank/DDBJ databases">
        <authorList>
            <person name="de Groot N.N."/>
        </authorList>
    </citation>
    <scope>NUCLEOTIDE SEQUENCE [LARGE SCALE GENOMIC DNA]</scope>
    <source>
        <strain evidence="2 3">IBRC-M10015</strain>
    </source>
</reference>
<name>A0A1G8X7B3_9EURY</name>
<keyword evidence="3" id="KW-1185">Reference proteome</keyword>
<keyword evidence="1" id="KW-0472">Membrane</keyword>